<evidence type="ECO:0000313" key="1">
    <source>
        <dbReference type="EMBL" id="GEU61027.1"/>
    </source>
</evidence>
<proteinExistence type="predicted"/>
<dbReference type="GO" id="GO:0003964">
    <property type="term" value="F:RNA-directed DNA polymerase activity"/>
    <property type="evidence" value="ECO:0007669"/>
    <property type="project" value="UniProtKB-KW"/>
</dbReference>
<accession>A0A6L2LJ47</accession>
<protein>
    <submittedName>
        <fullName evidence="1">RNA-directed DNA polymerase, eukaryota, reverse transcriptase zinc-binding domain protein</fullName>
    </submittedName>
</protein>
<dbReference type="AlphaFoldDB" id="A0A6L2LJ47"/>
<reference evidence="1" key="1">
    <citation type="journal article" date="2019" name="Sci. Rep.">
        <title>Draft genome of Tanacetum cinerariifolium, the natural source of mosquito coil.</title>
        <authorList>
            <person name="Yamashiro T."/>
            <person name="Shiraishi A."/>
            <person name="Satake H."/>
            <person name="Nakayama K."/>
        </authorList>
    </citation>
    <scope>NUCLEOTIDE SEQUENCE</scope>
</reference>
<comment type="caution">
    <text evidence="1">The sequence shown here is derived from an EMBL/GenBank/DDBJ whole genome shotgun (WGS) entry which is preliminary data.</text>
</comment>
<name>A0A6L2LJ47_TANCI</name>
<keyword evidence="1" id="KW-0695">RNA-directed DNA polymerase</keyword>
<keyword evidence="1" id="KW-0548">Nucleotidyltransferase</keyword>
<keyword evidence="1" id="KW-0808">Transferase</keyword>
<gene>
    <name evidence="1" type="ORF">Tci_033005</name>
</gene>
<dbReference type="EMBL" id="BKCJ010004435">
    <property type="protein sequence ID" value="GEU61027.1"/>
    <property type="molecule type" value="Genomic_DNA"/>
</dbReference>
<sequence length="76" mass="8704">MGAGLKQDVWDGIISSGSAIDKLGISFRNSFRPKIGNGVEILFWKDDWYEADLRLMDKFPSLYALEVDQNYFLNAR</sequence>
<organism evidence="1">
    <name type="scientific">Tanacetum cinerariifolium</name>
    <name type="common">Dalmatian daisy</name>
    <name type="synonym">Chrysanthemum cinerariifolium</name>
    <dbReference type="NCBI Taxonomy" id="118510"/>
    <lineage>
        <taxon>Eukaryota</taxon>
        <taxon>Viridiplantae</taxon>
        <taxon>Streptophyta</taxon>
        <taxon>Embryophyta</taxon>
        <taxon>Tracheophyta</taxon>
        <taxon>Spermatophyta</taxon>
        <taxon>Magnoliopsida</taxon>
        <taxon>eudicotyledons</taxon>
        <taxon>Gunneridae</taxon>
        <taxon>Pentapetalae</taxon>
        <taxon>asterids</taxon>
        <taxon>campanulids</taxon>
        <taxon>Asterales</taxon>
        <taxon>Asteraceae</taxon>
        <taxon>Asteroideae</taxon>
        <taxon>Anthemideae</taxon>
        <taxon>Anthemidinae</taxon>
        <taxon>Tanacetum</taxon>
    </lineage>
</organism>